<accession>A0A812ULR5</accession>
<protein>
    <submittedName>
        <fullName evidence="1">Uncharacterized protein</fullName>
    </submittedName>
</protein>
<name>A0A812ULR5_SYMPI</name>
<comment type="caution">
    <text evidence="1">The sequence shown here is derived from an EMBL/GenBank/DDBJ whole genome shotgun (WGS) entry which is preliminary data.</text>
</comment>
<keyword evidence="2" id="KW-1185">Reference proteome</keyword>
<proteinExistence type="predicted"/>
<reference evidence="1" key="1">
    <citation type="submission" date="2021-02" db="EMBL/GenBank/DDBJ databases">
        <authorList>
            <person name="Dougan E. K."/>
            <person name="Rhodes N."/>
            <person name="Thang M."/>
            <person name="Chan C."/>
        </authorList>
    </citation>
    <scope>NUCLEOTIDE SEQUENCE</scope>
</reference>
<gene>
    <name evidence="1" type="ORF">SPIL2461_LOCUS15650</name>
</gene>
<dbReference type="AlphaFoldDB" id="A0A812ULR5"/>
<dbReference type="OrthoDB" id="48082at2759"/>
<evidence type="ECO:0000313" key="1">
    <source>
        <dbReference type="EMBL" id="CAE7585992.1"/>
    </source>
</evidence>
<dbReference type="Proteomes" id="UP000649617">
    <property type="component" value="Unassembled WGS sequence"/>
</dbReference>
<sequence>MDDLDSSKRAVDLMVIEDALKTTARLKNGAVNRDAVDDNLLLAKNRVFLTSCTCRILNDHIDVARCAIVSMNQTLCGPMVFRLARSAAVQLGLLRPIKILQYDMEANCSSKTSKSLQRASAILDCMQTYSLNSVYAFVPTQAASAHLVKELEKVCAPRERPLKGFRVEGCLDGSWRTLDNVRARFRYTESFLSGDPSVVSS</sequence>
<organism evidence="1 2">
    <name type="scientific">Symbiodinium pilosum</name>
    <name type="common">Dinoflagellate</name>
    <dbReference type="NCBI Taxonomy" id="2952"/>
    <lineage>
        <taxon>Eukaryota</taxon>
        <taxon>Sar</taxon>
        <taxon>Alveolata</taxon>
        <taxon>Dinophyceae</taxon>
        <taxon>Suessiales</taxon>
        <taxon>Symbiodiniaceae</taxon>
        <taxon>Symbiodinium</taxon>
    </lineage>
</organism>
<evidence type="ECO:0000313" key="2">
    <source>
        <dbReference type="Proteomes" id="UP000649617"/>
    </source>
</evidence>
<feature type="non-terminal residue" evidence="1">
    <location>
        <position position="201"/>
    </location>
</feature>
<dbReference type="EMBL" id="CAJNIZ010039002">
    <property type="protein sequence ID" value="CAE7585992.1"/>
    <property type="molecule type" value="Genomic_DNA"/>
</dbReference>